<organism evidence="2 3">
    <name type="scientific">[Torrubiella] hemipterigena</name>
    <dbReference type="NCBI Taxonomy" id="1531966"/>
    <lineage>
        <taxon>Eukaryota</taxon>
        <taxon>Fungi</taxon>
        <taxon>Dikarya</taxon>
        <taxon>Ascomycota</taxon>
        <taxon>Pezizomycotina</taxon>
        <taxon>Sordariomycetes</taxon>
        <taxon>Hypocreomycetidae</taxon>
        <taxon>Hypocreales</taxon>
        <taxon>Clavicipitaceae</taxon>
        <taxon>Clavicipitaceae incertae sedis</taxon>
        <taxon>'Torrubiella' clade</taxon>
    </lineage>
</organism>
<dbReference type="HOGENOM" id="CLU_2147616_0_0_1"/>
<feature type="region of interest" description="Disordered" evidence="1">
    <location>
        <begin position="86"/>
        <end position="112"/>
    </location>
</feature>
<reference evidence="2 3" key="1">
    <citation type="journal article" date="2015" name="Genome Announc.">
        <title>Draft Genome Sequence and Gene Annotation of the Entomopathogenic Fungus Verticillium hemipterigenum.</title>
        <authorList>
            <person name="Horn F."/>
            <person name="Habel A."/>
            <person name="Scharf D.H."/>
            <person name="Dworschak J."/>
            <person name="Brakhage A.A."/>
            <person name="Guthke R."/>
            <person name="Hertweck C."/>
            <person name="Linde J."/>
        </authorList>
    </citation>
    <scope>NUCLEOTIDE SEQUENCE [LARGE SCALE GENOMIC DNA]</scope>
</reference>
<dbReference type="AlphaFoldDB" id="A0A0A1T8A6"/>
<evidence type="ECO:0000256" key="1">
    <source>
        <dbReference type="SAM" id="MobiDB-lite"/>
    </source>
</evidence>
<evidence type="ECO:0000313" key="3">
    <source>
        <dbReference type="Proteomes" id="UP000039046"/>
    </source>
</evidence>
<gene>
    <name evidence="2" type="ORF">VHEMI08920</name>
</gene>
<dbReference type="EMBL" id="CDHN01000005">
    <property type="protein sequence ID" value="CEJ93326.1"/>
    <property type="molecule type" value="Genomic_DNA"/>
</dbReference>
<name>A0A0A1T8A6_9HYPO</name>
<dbReference type="Proteomes" id="UP000039046">
    <property type="component" value="Unassembled WGS sequence"/>
</dbReference>
<feature type="compositionally biased region" description="Basic and acidic residues" evidence="1">
    <location>
        <begin position="98"/>
        <end position="112"/>
    </location>
</feature>
<sequence length="112" mass="12823">MLAMDNQDVYHPVTGELLPKGAYLAVQVNCMRYKDGDGVVREIHMPNGTQEAANKYLEDGNWAELAKFDEYNGQEYKPEDYEICYTRPLDDDGNPIEETEKEKEKASTPDEE</sequence>
<evidence type="ECO:0000313" key="2">
    <source>
        <dbReference type="EMBL" id="CEJ93326.1"/>
    </source>
</evidence>
<protein>
    <submittedName>
        <fullName evidence="2">Uncharacterized protein</fullName>
    </submittedName>
</protein>
<keyword evidence="3" id="KW-1185">Reference proteome</keyword>
<proteinExistence type="predicted"/>
<dbReference type="OrthoDB" id="3919839at2759"/>
<accession>A0A0A1T8A6</accession>